<evidence type="ECO:0008006" key="4">
    <source>
        <dbReference type="Google" id="ProtNLM"/>
    </source>
</evidence>
<dbReference type="EMBL" id="RQTK01000742">
    <property type="protein sequence ID" value="RUS75448.1"/>
    <property type="molecule type" value="Genomic_DNA"/>
</dbReference>
<evidence type="ECO:0000313" key="2">
    <source>
        <dbReference type="EMBL" id="RUS75448.1"/>
    </source>
</evidence>
<keyword evidence="1" id="KW-0732">Signal</keyword>
<comment type="caution">
    <text evidence="2">The sequence shown here is derived from an EMBL/GenBank/DDBJ whole genome shotgun (WGS) entry which is preliminary data.</text>
</comment>
<dbReference type="Proteomes" id="UP000271974">
    <property type="component" value="Unassembled WGS sequence"/>
</dbReference>
<sequence length="128" mass="13952">MAAPPFLSSMAARRASLLQTALLFSWVLLVLGQNNGCARRCANSNSEMSRCIRISCRQSAMGAIIRFGKRNRSAGERPSSGVGMMPTREVLLSPSLRENLLESLLARGPEDSLSRVTSRQRTGRLSVT</sequence>
<proteinExistence type="predicted"/>
<accession>A0A3S1HAK3</accession>
<protein>
    <recommendedName>
        <fullName evidence="4">Orexin-A</fullName>
    </recommendedName>
</protein>
<gene>
    <name evidence="2" type="ORF">EGW08_016798</name>
</gene>
<evidence type="ECO:0000313" key="3">
    <source>
        <dbReference type="Proteomes" id="UP000271974"/>
    </source>
</evidence>
<evidence type="ECO:0000256" key="1">
    <source>
        <dbReference type="SAM" id="SignalP"/>
    </source>
</evidence>
<dbReference type="AlphaFoldDB" id="A0A3S1HAK3"/>
<organism evidence="2 3">
    <name type="scientific">Elysia chlorotica</name>
    <name type="common">Eastern emerald elysia</name>
    <name type="synonym">Sea slug</name>
    <dbReference type="NCBI Taxonomy" id="188477"/>
    <lineage>
        <taxon>Eukaryota</taxon>
        <taxon>Metazoa</taxon>
        <taxon>Spiralia</taxon>
        <taxon>Lophotrochozoa</taxon>
        <taxon>Mollusca</taxon>
        <taxon>Gastropoda</taxon>
        <taxon>Heterobranchia</taxon>
        <taxon>Euthyneura</taxon>
        <taxon>Panpulmonata</taxon>
        <taxon>Sacoglossa</taxon>
        <taxon>Placobranchoidea</taxon>
        <taxon>Plakobranchidae</taxon>
        <taxon>Elysia</taxon>
    </lineage>
</organism>
<feature type="signal peptide" evidence="1">
    <location>
        <begin position="1"/>
        <end position="32"/>
    </location>
</feature>
<keyword evidence="3" id="KW-1185">Reference proteome</keyword>
<reference evidence="2 3" key="1">
    <citation type="submission" date="2019-01" db="EMBL/GenBank/DDBJ databases">
        <title>A draft genome assembly of the solar-powered sea slug Elysia chlorotica.</title>
        <authorList>
            <person name="Cai H."/>
            <person name="Li Q."/>
            <person name="Fang X."/>
            <person name="Li J."/>
            <person name="Curtis N.E."/>
            <person name="Altenburger A."/>
            <person name="Shibata T."/>
            <person name="Feng M."/>
            <person name="Maeda T."/>
            <person name="Schwartz J.A."/>
            <person name="Shigenobu S."/>
            <person name="Lundholm N."/>
            <person name="Nishiyama T."/>
            <person name="Yang H."/>
            <person name="Hasebe M."/>
            <person name="Li S."/>
            <person name="Pierce S.K."/>
            <person name="Wang J."/>
        </authorList>
    </citation>
    <scope>NUCLEOTIDE SEQUENCE [LARGE SCALE GENOMIC DNA]</scope>
    <source>
        <strain evidence="2">EC2010</strain>
        <tissue evidence="2">Whole organism of an adult</tissue>
    </source>
</reference>
<feature type="chain" id="PRO_5018655040" description="Orexin-A" evidence="1">
    <location>
        <begin position="33"/>
        <end position="128"/>
    </location>
</feature>
<name>A0A3S1HAK3_ELYCH</name>